<keyword evidence="3" id="KW-1185">Reference proteome</keyword>
<evidence type="ECO:0000313" key="3">
    <source>
        <dbReference type="Proteomes" id="UP000609879"/>
    </source>
</evidence>
<dbReference type="InterPro" id="IPR011059">
    <property type="entry name" value="Metal-dep_hydrolase_composite"/>
</dbReference>
<proteinExistence type="predicted"/>
<dbReference type="Gene3D" id="2.30.40.10">
    <property type="entry name" value="Urease, subunit C, domain 1"/>
    <property type="match status" value="1"/>
</dbReference>
<accession>A0ABQ3XZB3</accession>
<dbReference type="Proteomes" id="UP000609879">
    <property type="component" value="Unassembled WGS sequence"/>
</dbReference>
<dbReference type="Gene3D" id="3.20.20.140">
    <property type="entry name" value="Metal-dependent hydrolases"/>
    <property type="match status" value="1"/>
</dbReference>
<gene>
    <name evidence="2" type="ORF">Ade02nite_16960</name>
</gene>
<dbReference type="EMBL" id="BOMI01000027">
    <property type="protein sequence ID" value="GID73055.1"/>
    <property type="molecule type" value="Genomic_DNA"/>
</dbReference>
<comment type="caution">
    <text evidence="2">The sequence shown here is derived from an EMBL/GenBank/DDBJ whole genome shotgun (WGS) entry which is preliminary data.</text>
</comment>
<dbReference type="SUPFAM" id="SSF51556">
    <property type="entry name" value="Metallo-dependent hydrolases"/>
    <property type="match status" value="1"/>
</dbReference>
<reference evidence="2 3" key="1">
    <citation type="submission" date="2021-01" db="EMBL/GenBank/DDBJ databases">
        <title>Whole genome shotgun sequence of Actinoplanes deccanensis NBRC 13994.</title>
        <authorList>
            <person name="Komaki H."/>
            <person name="Tamura T."/>
        </authorList>
    </citation>
    <scope>NUCLEOTIDE SEQUENCE [LARGE SCALE GENOMIC DNA]</scope>
    <source>
        <strain evidence="2 3">NBRC 13994</strain>
    </source>
</reference>
<evidence type="ECO:0000313" key="2">
    <source>
        <dbReference type="EMBL" id="GID73055.1"/>
    </source>
</evidence>
<dbReference type="InterPro" id="IPR032466">
    <property type="entry name" value="Metal_Hydrolase"/>
</dbReference>
<dbReference type="InterPro" id="IPR006680">
    <property type="entry name" value="Amidohydro-rel"/>
</dbReference>
<name>A0ABQ3XZB3_9ACTN</name>
<dbReference type="InterPro" id="IPR051781">
    <property type="entry name" value="Metallo-dep_Hydrolase"/>
</dbReference>
<feature type="domain" description="Amidohydrolase-related" evidence="1">
    <location>
        <begin position="60"/>
        <end position="362"/>
    </location>
</feature>
<protein>
    <submittedName>
        <fullName evidence="2">Amidohydrolase</fullName>
    </submittedName>
</protein>
<sequence length="370" mass="39187">MRLTVDGHTLFRVRRHNARMTVLRIRGFALPDGEPIDLYADGDRWTTDPVARAELVAEGWILPGLVDAHTHPGAEELGRPLDDGVLRADLRAHLEAGVTLIRAPGLAGDPPGWFGRDEDSPRAFHAGPWIAQQGQFFEGWGRRPDPVDLPAVAAEQAGRTGWAKVVVDWRAGDDVLPVDVLRETVARVHAAGGRLAVHSQHAEGGAAAVEAGVDSLEHGMGLDPALLPLMAERGIALTPTLSVITWALRQILADPARGATHWQVPGASAHGALTAAAVEAGVTVLAGTDTRPHGGITREIRAMVTAGVPAHDAIAAASWRARGYLGLPGLVDGAPADAVVFDGDPRRDLGVLDKPRAVILRGRRLPPRTP</sequence>
<evidence type="ECO:0000259" key="1">
    <source>
        <dbReference type="Pfam" id="PF01979"/>
    </source>
</evidence>
<organism evidence="2 3">
    <name type="scientific">Paractinoplanes deccanensis</name>
    <dbReference type="NCBI Taxonomy" id="113561"/>
    <lineage>
        <taxon>Bacteria</taxon>
        <taxon>Bacillati</taxon>
        <taxon>Actinomycetota</taxon>
        <taxon>Actinomycetes</taxon>
        <taxon>Micromonosporales</taxon>
        <taxon>Micromonosporaceae</taxon>
        <taxon>Paractinoplanes</taxon>
    </lineage>
</organism>
<dbReference type="PANTHER" id="PTHR43135">
    <property type="entry name" value="ALPHA-D-RIBOSE 1-METHYLPHOSPHONATE 5-TRIPHOSPHATE DIPHOSPHATASE"/>
    <property type="match status" value="1"/>
</dbReference>
<dbReference type="Pfam" id="PF01979">
    <property type="entry name" value="Amidohydro_1"/>
    <property type="match status" value="1"/>
</dbReference>
<dbReference type="PANTHER" id="PTHR43135:SF4">
    <property type="entry name" value="AMIDOHYDROLASE-RELATED DOMAIN-CONTAINING PROTEIN"/>
    <property type="match status" value="1"/>
</dbReference>